<evidence type="ECO:0000313" key="1">
    <source>
        <dbReference type="EMBL" id="RJS46035.1"/>
    </source>
</evidence>
<accession>A0A3A5H9H1</accession>
<protein>
    <submittedName>
        <fullName evidence="1">Uncharacterized protein</fullName>
    </submittedName>
</protein>
<dbReference type="RefSeq" id="WP_120059934.1">
    <property type="nucleotide sequence ID" value="NZ_QYRP01000002.1"/>
</dbReference>
<dbReference type="Proteomes" id="UP000276542">
    <property type="component" value="Unassembled WGS sequence"/>
</dbReference>
<organism evidence="1 2">
    <name type="scientific">Nocardioides cavernaquae</name>
    <dbReference type="NCBI Taxonomy" id="2321396"/>
    <lineage>
        <taxon>Bacteria</taxon>
        <taxon>Bacillati</taxon>
        <taxon>Actinomycetota</taxon>
        <taxon>Actinomycetes</taxon>
        <taxon>Propionibacteriales</taxon>
        <taxon>Nocardioidaceae</taxon>
        <taxon>Nocardioides</taxon>
    </lineage>
</organism>
<comment type="caution">
    <text evidence="1">The sequence shown here is derived from an EMBL/GenBank/DDBJ whole genome shotgun (WGS) entry which is preliminary data.</text>
</comment>
<sequence length="245" mass="26577">MSKLETRAEIARLAALLRVSEAHLAFIAHHDLETLRSLRDQVTDRLFDADRNVLEAIAKANSMVPGSVSSKIAVKAFPPSLAARVAGVLGTDKAIDMARRVPVTYLADLAPHLDPRRVTAILEKLPTQLLVDAGKILGERGEYIAMADFVGVLDDDQIARVIPVLSDEALVRTGLVIEDPRRIAAILTMLPPDRLAGVVTTAARVGQWDGIRRAIEHFDSDTRDALVDVARDLDGVPDDVLAVFS</sequence>
<dbReference type="OrthoDB" id="4529786at2"/>
<proteinExistence type="predicted"/>
<reference evidence="2" key="1">
    <citation type="submission" date="2018-09" db="EMBL/GenBank/DDBJ databases">
        <authorList>
            <person name="Zhu H."/>
        </authorList>
    </citation>
    <scope>NUCLEOTIDE SEQUENCE [LARGE SCALE GENOMIC DNA]</scope>
    <source>
        <strain evidence="2">K1W22B-1</strain>
    </source>
</reference>
<dbReference type="AlphaFoldDB" id="A0A3A5H9H1"/>
<dbReference type="EMBL" id="QYRP01000002">
    <property type="protein sequence ID" value="RJS46035.1"/>
    <property type="molecule type" value="Genomic_DNA"/>
</dbReference>
<evidence type="ECO:0000313" key="2">
    <source>
        <dbReference type="Proteomes" id="UP000276542"/>
    </source>
</evidence>
<gene>
    <name evidence="1" type="ORF">D4739_07245</name>
</gene>
<name>A0A3A5H9H1_9ACTN</name>
<keyword evidence="2" id="KW-1185">Reference proteome</keyword>